<protein>
    <submittedName>
        <fullName evidence="1">Uncharacterized protein</fullName>
    </submittedName>
</protein>
<sequence>MVNALCWFEGIRDTSVLLHIDAAARLEPHGPPLRDSYFSWLLVAFGSPRTDLCESQEFSTARRLSSRSHTQLASPEKKYIGLTMEATV</sequence>
<reference evidence="1 2" key="1">
    <citation type="journal article" date="2024" name="Nat. Commun.">
        <title>Phylogenomics reveals the evolutionary origins of lichenization in chlorophyte algae.</title>
        <authorList>
            <person name="Puginier C."/>
            <person name="Libourel C."/>
            <person name="Otte J."/>
            <person name="Skaloud P."/>
            <person name="Haon M."/>
            <person name="Grisel S."/>
            <person name="Petersen M."/>
            <person name="Berrin J.G."/>
            <person name="Delaux P.M."/>
            <person name="Dal Grande F."/>
            <person name="Keller J."/>
        </authorList>
    </citation>
    <scope>NUCLEOTIDE SEQUENCE [LARGE SCALE GENOMIC DNA]</scope>
    <source>
        <strain evidence="1 2">SAG 2523</strain>
    </source>
</reference>
<proteinExistence type="predicted"/>
<comment type="caution">
    <text evidence="1">The sequence shown here is derived from an EMBL/GenBank/DDBJ whole genome shotgun (WGS) entry which is preliminary data.</text>
</comment>
<evidence type="ECO:0000313" key="2">
    <source>
        <dbReference type="Proteomes" id="UP001485043"/>
    </source>
</evidence>
<dbReference type="Proteomes" id="UP001485043">
    <property type="component" value="Unassembled WGS sequence"/>
</dbReference>
<gene>
    <name evidence="1" type="ORF">WJX84_001966</name>
</gene>
<evidence type="ECO:0000313" key="1">
    <source>
        <dbReference type="EMBL" id="KAK9867250.1"/>
    </source>
</evidence>
<organism evidence="1 2">
    <name type="scientific">Apatococcus fuscideae</name>
    <dbReference type="NCBI Taxonomy" id="2026836"/>
    <lineage>
        <taxon>Eukaryota</taxon>
        <taxon>Viridiplantae</taxon>
        <taxon>Chlorophyta</taxon>
        <taxon>core chlorophytes</taxon>
        <taxon>Trebouxiophyceae</taxon>
        <taxon>Chlorellales</taxon>
        <taxon>Chlorellaceae</taxon>
        <taxon>Apatococcus</taxon>
    </lineage>
</organism>
<dbReference type="AlphaFoldDB" id="A0AAW1TCD2"/>
<name>A0AAW1TCD2_9CHLO</name>
<dbReference type="EMBL" id="JALJOV010000099">
    <property type="protein sequence ID" value="KAK9867250.1"/>
    <property type="molecule type" value="Genomic_DNA"/>
</dbReference>
<keyword evidence="2" id="KW-1185">Reference proteome</keyword>
<accession>A0AAW1TCD2</accession>